<accession>S0FUK5</accession>
<keyword evidence="4" id="KW-0804">Transcription</keyword>
<evidence type="ECO:0000256" key="3">
    <source>
        <dbReference type="ARBA" id="ARBA00023125"/>
    </source>
</evidence>
<dbReference type="Gene3D" id="1.10.10.10">
    <property type="entry name" value="Winged helix-like DNA-binding domain superfamily/Winged helix DNA-binding domain"/>
    <property type="match status" value="1"/>
</dbReference>
<dbReference type="PATRIC" id="fig|1195236.3.peg.1371"/>
<gene>
    <name evidence="5" type="ORF">CTER_1077</name>
</gene>
<comment type="caution">
    <text evidence="5">The sequence shown here is derived from an EMBL/GenBank/DDBJ whole genome shotgun (WGS) entry which is preliminary data.</text>
</comment>
<evidence type="ECO:0000256" key="1">
    <source>
        <dbReference type="ARBA" id="ARBA00011046"/>
    </source>
</evidence>
<name>S0FUK5_RUMCE</name>
<evidence type="ECO:0000256" key="4">
    <source>
        <dbReference type="ARBA" id="ARBA00023163"/>
    </source>
</evidence>
<dbReference type="PIRSF" id="PIRSF019455">
    <property type="entry name" value="CopR_AtkY"/>
    <property type="match status" value="1"/>
</dbReference>
<keyword evidence="6" id="KW-1185">Reference proteome</keyword>
<evidence type="ECO:0000313" key="6">
    <source>
        <dbReference type="Proteomes" id="UP000014155"/>
    </source>
</evidence>
<dbReference type="RefSeq" id="WP_004624540.1">
    <property type="nucleotide sequence ID" value="NZ_AORV01000025.1"/>
</dbReference>
<proteinExistence type="inferred from homology"/>
<evidence type="ECO:0000313" key="5">
    <source>
        <dbReference type="EMBL" id="EMS72824.1"/>
    </source>
</evidence>
<dbReference type="InterPro" id="IPR036390">
    <property type="entry name" value="WH_DNA-bd_sf"/>
</dbReference>
<dbReference type="STRING" id="1195236.CTER_1077"/>
<sequence>MEQIKLFDSEIKIMELLWDSGPATAKELTLLAGGKIGWNKNTTYTIIKKLVEKKAVKRDEPNFLCTALITREQVQFDETSNLINKLYKGSKKLFFSSFIAGEELSREEIEELKRIIEKSGE</sequence>
<dbReference type="InterPro" id="IPR036388">
    <property type="entry name" value="WH-like_DNA-bd_sf"/>
</dbReference>
<dbReference type="Gene3D" id="1.10.4040.10">
    <property type="entry name" value="Penicillinase repressor domain"/>
    <property type="match status" value="1"/>
</dbReference>
<dbReference type="AlphaFoldDB" id="S0FUK5"/>
<dbReference type="GO" id="GO:0003677">
    <property type="term" value="F:DNA binding"/>
    <property type="evidence" value="ECO:0007669"/>
    <property type="project" value="UniProtKB-KW"/>
</dbReference>
<dbReference type="GO" id="GO:0045892">
    <property type="term" value="P:negative regulation of DNA-templated transcription"/>
    <property type="evidence" value="ECO:0007669"/>
    <property type="project" value="InterPro"/>
</dbReference>
<protein>
    <submittedName>
        <fullName evidence="5">Putative transcriptional regulator</fullName>
    </submittedName>
</protein>
<evidence type="ECO:0000256" key="2">
    <source>
        <dbReference type="ARBA" id="ARBA00023015"/>
    </source>
</evidence>
<keyword evidence="2" id="KW-0805">Transcription regulation</keyword>
<keyword evidence="3" id="KW-0238">DNA-binding</keyword>
<dbReference type="Pfam" id="PF03965">
    <property type="entry name" value="Penicillinase_R"/>
    <property type="match status" value="1"/>
</dbReference>
<reference evidence="5 6" key="1">
    <citation type="journal article" date="2013" name="Genome Announc.">
        <title>Draft Genome Sequence of the Cellulolytic, Mesophilic, Anaerobic Bacterium Clostridium termitidis Strain CT1112 (DSM 5398).</title>
        <authorList>
            <person name="Lal S."/>
            <person name="Ramachandran U."/>
            <person name="Zhang X."/>
            <person name="Munir R."/>
            <person name="Sparling R."/>
            <person name="Levin D.B."/>
        </authorList>
    </citation>
    <scope>NUCLEOTIDE SEQUENCE [LARGE SCALE GENOMIC DNA]</scope>
    <source>
        <strain evidence="5 6">CT1112</strain>
    </source>
</reference>
<comment type="similarity">
    <text evidence="1">Belongs to the BlaI transcriptional regulatory family.</text>
</comment>
<dbReference type="eggNOG" id="COG3682">
    <property type="taxonomic scope" value="Bacteria"/>
</dbReference>
<dbReference type="Proteomes" id="UP000014155">
    <property type="component" value="Unassembled WGS sequence"/>
</dbReference>
<dbReference type="InterPro" id="IPR005650">
    <property type="entry name" value="BlaI_family"/>
</dbReference>
<dbReference type="SUPFAM" id="SSF46785">
    <property type="entry name" value="Winged helix' DNA-binding domain"/>
    <property type="match status" value="1"/>
</dbReference>
<dbReference type="EMBL" id="AORV01000025">
    <property type="protein sequence ID" value="EMS72824.1"/>
    <property type="molecule type" value="Genomic_DNA"/>
</dbReference>
<organism evidence="5 6">
    <name type="scientific">Ruminiclostridium cellobioparum subsp. termitidis CT1112</name>
    <dbReference type="NCBI Taxonomy" id="1195236"/>
    <lineage>
        <taxon>Bacteria</taxon>
        <taxon>Bacillati</taxon>
        <taxon>Bacillota</taxon>
        <taxon>Clostridia</taxon>
        <taxon>Eubacteriales</taxon>
        <taxon>Oscillospiraceae</taxon>
        <taxon>Ruminiclostridium</taxon>
    </lineage>
</organism>